<dbReference type="Gene3D" id="3.20.20.70">
    <property type="entry name" value="Aldolase class I"/>
    <property type="match status" value="1"/>
</dbReference>
<dbReference type="PANTHER" id="PTHR43075:SF1">
    <property type="entry name" value="FORMATE LYASE ACTIVATING ENZYME, PUTATIVE (AFU_ORTHOLOGUE AFUA_2G15630)-RELATED"/>
    <property type="match status" value="1"/>
</dbReference>
<dbReference type="GO" id="GO:0003824">
    <property type="term" value="F:catalytic activity"/>
    <property type="evidence" value="ECO:0007669"/>
    <property type="project" value="InterPro"/>
</dbReference>
<keyword evidence="1" id="KW-0949">S-adenosyl-L-methionine</keyword>
<feature type="domain" description="Radical SAM core" evidence="6">
    <location>
        <begin position="117"/>
        <end position="210"/>
    </location>
</feature>
<dbReference type="InterPro" id="IPR013785">
    <property type="entry name" value="Aldolase_TIM"/>
</dbReference>
<dbReference type="CDD" id="cd01335">
    <property type="entry name" value="Radical_SAM"/>
    <property type="match status" value="1"/>
</dbReference>
<dbReference type="OrthoDB" id="1856718at2759"/>
<evidence type="ECO:0000259" key="6">
    <source>
        <dbReference type="Pfam" id="PF04055"/>
    </source>
</evidence>
<evidence type="ECO:0000256" key="2">
    <source>
        <dbReference type="ARBA" id="ARBA00022723"/>
    </source>
</evidence>
<gene>
    <name evidence="7" type="ORF">E4U43_005919</name>
</gene>
<dbReference type="GO" id="GO:0046872">
    <property type="term" value="F:metal ion binding"/>
    <property type="evidence" value="ECO:0007669"/>
    <property type="project" value="UniProtKB-KW"/>
</dbReference>
<protein>
    <recommendedName>
        <fullName evidence="6">Radical SAM core domain-containing protein</fullName>
    </recommendedName>
</protein>
<keyword evidence="3" id="KW-0408">Iron</keyword>
<dbReference type="InterPro" id="IPR058240">
    <property type="entry name" value="rSAM_sf"/>
</dbReference>
<proteinExistence type="predicted"/>
<dbReference type="SFLD" id="SFLDG01099">
    <property type="entry name" value="Uncharacterised_Radical_SAM_Su"/>
    <property type="match status" value="1"/>
</dbReference>
<dbReference type="PANTHER" id="PTHR43075">
    <property type="entry name" value="FORMATE LYASE ACTIVATING ENZYME, PUTATIVE (AFU_ORTHOLOGUE AFUA_2G15630)-RELATED"/>
    <property type="match status" value="1"/>
</dbReference>
<feature type="compositionally biased region" description="Polar residues" evidence="5">
    <location>
        <begin position="316"/>
        <end position="326"/>
    </location>
</feature>
<name>A0A9P7N2D3_9HYPO</name>
<evidence type="ECO:0000256" key="3">
    <source>
        <dbReference type="ARBA" id="ARBA00023004"/>
    </source>
</evidence>
<dbReference type="EMBL" id="SRPW01003965">
    <property type="protein sequence ID" value="KAG5985726.1"/>
    <property type="molecule type" value="Genomic_DNA"/>
</dbReference>
<evidence type="ECO:0000313" key="7">
    <source>
        <dbReference type="EMBL" id="KAG5985726.1"/>
    </source>
</evidence>
<dbReference type="Pfam" id="PF04055">
    <property type="entry name" value="Radical_SAM"/>
    <property type="match status" value="1"/>
</dbReference>
<reference evidence="7" key="1">
    <citation type="journal article" date="2020" name="bioRxiv">
        <title>Whole genome comparisons of ergot fungi reveals the divergence and evolution of species within the genus Claviceps are the result of varying mechanisms driving genome evolution and host range expansion.</title>
        <authorList>
            <person name="Wyka S.A."/>
            <person name="Mondo S.J."/>
            <person name="Liu M."/>
            <person name="Dettman J."/>
            <person name="Nalam V."/>
            <person name="Broders K.D."/>
        </authorList>
    </citation>
    <scope>NUCLEOTIDE SEQUENCE</scope>
    <source>
        <strain evidence="7">CCC 602</strain>
    </source>
</reference>
<sequence length="395" mass="44064">MNGASMAARAAIAFRTLPRLAPSPPCRRRLHLAPPFLVDDDHVPRYQTLSAREEARKRSLAYAHLRKCNLCPRLCGVNRYERTGVCLVGEKAKVNVVAPHFGEEPCIQGHNGSGAVFMSGCNLRCVFCQNFDIAHQRNGMDLTPEELGEWYVKLQEVGQVHNINIVTPEHVVPQVALSILHAKQLGLRLPIVYNTSSFDSLASLELMDGLVDVYLADFKVWEASTARRLLKADDYASVARKSIKAMHAQVGDLCFSADGLARRGLLIRHLVMPGKEMEGVEIMKWLASDISPDCFVNIMEQYRPDAHVGKTRKRTSSNTKASSTKVSGLKGEQQEEPKETKKREATRQDEATSEIRYADLNRPVTGHEVSVVRQAAEKSGLWRFNDPPRHDGFAI</sequence>
<dbReference type="InterPro" id="IPR040085">
    <property type="entry name" value="MJ0674-like"/>
</dbReference>
<dbReference type="SUPFAM" id="SSF102114">
    <property type="entry name" value="Radical SAM enzymes"/>
    <property type="match status" value="1"/>
</dbReference>
<evidence type="ECO:0000313" key="8">
    <source>
        <dbReference type="Proteomes" id="UP000748025"/>
    </source>
</evidence>
<feature type="region of interest" description="Disordered" evidence="5">
    <location>
        <begin position="307"/>
        <end position="363"/>
    </location>
</feature>
<dbReference type="InterPro" id="IPR007197">
    <property type="entry name" value="rSAM"/>
</dbReference>
<feature type="compositionally biased region" description="Basic and acidic residues" evidence="5">
    <location>
        <begin position="332"/>
        <end position="350"/>
    </location>
</feature>
<keyword evidence="2" id="KW-0479">Metal-binding</keyword>
<keyword evidence="8" id="KW-1185">Reference proteome</keyword>
<dbReference type="AlphaFoldDB" id="A0A9P7N2D3"/>
<dbReference type="SFLD" id="SFLDS00029">
    <property type="entry name" value="Radical_SAM"/>
    <property type="match status" value="1"/>
</dbReference>
<accession>A0A9P7N2D3</accession>
<evidence type="ECO:0000256" key="5">
    <source>
        <dbReference type="SAM" id="MobiDB-lite"/>
    </source>
</evidence>
<dbReference type="GO" id="GO:0051536">
    <property type="term" value="F:iron-sulfur cluster binding"/>
    <property type="evidence" value="ECO:0007669"/>
    <property type="project" value="UniProtKB-KW"/>
</dbReference>
<dbReference type="Proteomes" id="UP000748025">
    <property type="component" value="Unassembled WGS sequence"/>
</dbReference>
<evidence type="ECO:0000256" key="1">
    <source>
        <dbReference type="ARBA" id="ARBA00022691"/>
    </source>
</evidence>
<evidence type="ECO:0000256" key="4">
    <source>
        <dbReference type="ARBA" id="ARBA00023014"/>
    </source>
</evidence>
<comment type="caution">
    <text evidence="7">The sequence shown here is derived from an EMBL/GenBank/DDBJ whole genome shotgun (WGS) entry which is preliminary data.</text>
</comment>
<keyword evidence="4" id="KW-0411">Iron-sulfur</keyword>
<organism evidence="7 8">
    <name type="scientific">Claviceps pusilla</name>
    <dbReference type="NCBI Taxonomy" id="123648"/>
    <lineage>
        <taxon>Eukaryota</taxon>
        <taxon>Fungi</taxon>
        <taxon>Dikarya</taxon>
        <taxon>Ascomycota</taxon>
        <taxon>Pezizomycotina</taxon>
        <taxon>Sordariomycetes</taxon>
        <taxon>Hypocreomycetidae</taxon>
        <taxon>Hypocreales</taxon>
        <taxon>Clavicipitaceae</taxon>
        <taxon>Claviceps</taxon>
    </lineage>
</organism>